<gene>
    <name evidence="2" type="ORF">IE81DRAFT_176270</name>
</gene>
<organism evidence="2 3">
    <name type="scientific">Ceraceosorus guamensis</name>
    <dbReference type="NCBI Taxonomy" id="1522189"/>
    <lineage>
        <taxon>Eukaryota</taxon>
        <taxon>Fungi</taxon>
        <taxon>Dikarya</taxon>
        <taxon>Basidiomycota</taxon>
        <taxon>Ustilaginomycotina</taxon>
        <taxon>Exobasidiomycetes</taxon>
        <taxon>Ceraceosorales</taxon>
        <taxon>Ceraceosoraceae</taxon>
        <taxon>Ceraceosorus</taxon>
    </lineage>
</organism>
<feature type="signal peptide" evidence="1">
    <location>
        <begin position="1"/>
        <end position="25"/>
    </location>
</feature>
<dbReference type="GeneID" id="37032542"/>
<proteinExistence type="predicted"/>
<dbReference type="RefSeq" id="XP_025368588.1">
    <property type="nucleotide sequence ID" value="XM_025510672.1"/>
</dbReference>
<dbReference type="EMBL" id="KZ819393">
    <property type="protein sequence ID" value="PWN41428.1"/>
    <property type="molecule type" value="Genomic_DNA"/>
</dbReference>
<dbReference type="AlphaFoldDB" id="A0A316VWY2"/>
<dbReference type="InParanoid" id="A0A316VWY2"/>
<evidence type="ECO:0000313" key="3">
    <source>
        <dbReference type="Proteomes" id="UP000245783"/>
    </source>
</evidence>
<sequence length="107" mass="11431">MCCGQYQVALTGLLLLLSPIAGAASRHFTRAIQVDSIERACLLTHALSTLAGSRLSGSSLRRCASQIFFNVSADLLCAAHRQSSDSVLPAALRYQYFALISTHTSTS</sequence>
<accession>A0A316VWY2</accession>
<evidence type="ECO:0008006" key="4">
    <source>
        <dbReference type="Google" id="ProtNLM"/>
    </source>
</evidence>
<keyword evidence="1" id="KW-0732">Signal</keyword>
<dbReference type="Proteomes" id="UP000245783">
    <property type="component" value="Unassembled WGS sequence"/>
</dbReference>
<protein>
    <recommendedName>
        <fullName evidence="4">Secreted protein</fullName>
    </recommendedName>
</protein>
<reference evidence="2 3" key="1">
    <citation type="journal article" date="2018" name="Mol. Biol. Evol.">
        <title>Broad Genomic Sampling Reveals a Smut Pathogenic Ancestry of the Fungal Clade Ustilaginomycotina.</title>
        <authorList>
            <person name="Kijpornyongpan T."/>
            <person name="Mondo S.J."/>
            <person name="Barry K."/>
            <person name="Sandor L."/>
            <person name="Lee J."/>
            <person name="Lipzen A."/>
            <person name="Pangilinan J."/>
            <person name="LaButti K."/>
            <person name="Hainaut M."/>
            <person name="Henrissat B."/>
            <person name="Grigoriev I.V."/>
            <person name="Spatafora J.W."/>
            <person name="Aime M.C."/>
        </authorList>
    </citation>
    <scope>NUCLEOTIDE SEQUENCE [LARGE SCALE GENOMIC DNA]</scope>
    <source>
        <strain evidence="2 3">MCA 4658</strain>
    </source>
</reference>
<evidence type="ECO:0000313" key="2">
    <source>
        <dbReference type="EMBL" id="PWN41428.1"/>
    </source>
</evidence>
<feature type="chain" id="PRO_5016251675" description="Secreted protein" evidence="1">
    <location>
        <begin position="26"/>
        <end position="107"/>
    </location>
</feature>
<keyword evidence="3" id="KW-1185">Reference proteome</keyword>
<name>A0A316VWY2_9BASI</name>
<evidence type="ECO:0000256" key="1">
    <source>
        <dbReference type="SAM" id="SignalP"/>
    </source>
</evidence>